<sequence>MSLLKEMKTRILHGCESSDHTRAHQRRYKQKEKETGLKLWLPRKALMSSGKKLNSSFGFVLMHTLFMCFVSYDSNWYDEPLPPASPLAFVLLGLFLPSTTTMGHSFGAFFQTDDSLY</sequence>
<keyword evidence="1" id="KW-0812">Transmembrane</keyword>
<reference evidence="2" key="1">
    <citation type="submission" date="2023-10" db="EMBL/GenBank/DDBJ databases">
        <title>Chromosome-level genome of the transformable northern wattle, Acacia crassicarpa.</title>
        <authorList>
            <person name="Massaro I."/>
            <person name="Sinha N.R."/>
            <person name="Poethig S."/>
            <person name="Leichty A.R."/>
        </authorList>
    </citation>
    <scope>NUCLEOTIDE SEQUENCE</scope>
    <source>
        <strain evidence="2">Acra3RX</strain>
        <tissue evidence="2">Leaf</tissue>
    </source>
</reference>
<feature type="transmembrane region" description="Helical" evidence="1">
    <location>
        <begin position="84"/>
        <end position="110"/>
    </location>
</feature>
<name>A0AAE1MHY1_9FABA</name>
<gene>
    <name evidence="2" type="ORF">QN277_003982</name>
</gene>
<keyword evidence="1" id="KW-1133">Transmembrane helix</keyword>
<evidence type="ECO:0000313" key="3">
    <source>
        <dbReference type="Proteomes" id="UP001293593"/>
    </source>
</evidence>
<keyword evidence="1" id="KW-0472">Membrane</keyword>
<evidence type="ECO:0008006" key="4">
    <source>
        <dbReference type="Google" id="ProtNLM"/>
    </source>
</evidence>
<accession>A0AAE1MHY1</accession>
<feature type="transmembrane region" description="Helical" evidence="1">
    <location>
        <begin position="53"/>
        <end position="72"/>
    </location>
</feature>
<evidence type="ECO:0000313" key="2">
    <source>
        <dbReference type="EMBL" id="KAK4260921.1"/>
    </source>
</evidence>
<keyword evidence="3" id="KW-1185">Reference proteome</keyword>
<evidence type="ECO:0000256" key="1">
    <source>
        <dbReference type="SAM" id="Phobius"/>
    </source>
</evidence>
<dbReference type="Proteomes" id="UP001293593">
    <property type="component" value="Unassembled WGS sequence"/>
</dbReference>
<comment type="caution">
    <text evidence="2">The sequence shown here is derived from an EMBL/GenBank/DDBJ whole genome shotgun (WGS) entry which is preliminary data.</text>
</comment>
<dbReference type="EMBL" id="JAWXYG010000010">
    <property type="protein sequence ID" value="KAK4260921.1"/>
    <property type="molecule type" value="Genomic_DNA"/>
</dbReference>
<organism evidence="2 3">
    <name type="scientific">Acacia crassicarpa</name>
    <name type="common">northern wattle</name>
    <dbReference type="NCBI Taxonomy" id="499986"/>
    <lineage>
        <taxon>Eukaryota</taxon>
        <taxon>Viridiplantae</taxon>
        <taxon>Streptophyta</taxon>
        <taxon>Embryophyta</taxon>
        <taxon>Tracheophyta</taxon>
        <taxon>Spermatophyta</taxon>
        <taxon>Magnoliopsida</taxon>
        <taxon>eudicotyledons</taxon>
        <taxon>Gunneridae</taxon>
        <taxon>Pentapetalae</taxon>
        <taxon>rosids</taxon>
        <taxon>fabids</taxon>
        <taxon>Fabales</taxon>
        <taxon>Fabaceae</taxon>
        <taxon>Caesalpinioideae</taxon>
        <taxon>mimosoid clade</taxon>
        <taxon>Acacieae</taxon>
        <taxon>Acacia</taxon>
    </lineage>
</organism>
<protein>
    <recommendedName>
        <fullName evidence="4">Transmembrane protein</fullName>
    </recommendedName>
</protein>
<dbReference type="AlphaFoldDB" id="A0AAE1MHY1"/>
<proteinExistence type="predicted"/>